<keyword evidence="2" id="KW-1185">Reference proteome</keyword>
<dbReference type="Proteomes" id="UP000244384">
    <property type="component" value="Chromosome"/>
</dbReference>
<dbReference type="AlphaFoldDB" id="A0A2S0WIS6"/>
<accession>A0A2S0WIS6</accession>
<reference evidence="2" key="1">
    <citation type="submission" date="2018-01" db="EMBL/GenBank/DDBJ databases">
        <authorList>
            <person name="Li J."/>
        </authorList>
    </citation>
    <scope>NUCLEOTIDE SEQUENCE [LARGE SCALE GENOMIC DNA]</scope>
    <source>
        <strain evidence="2">592</strain>
    </source>
</reference>
<evidence type="ECO:0000313" key="1">
    <source>
        <dbReference type="EMBL" id="AWB91192.1"/>
    </source>
</evidence>
<organism evidence="1 2">
    <name type="scientific">Aeromicrobium chenweiae</name>
    <dbReference type="NCBI Taxonomy" id="2079793"/>
    <lineage>
        <taxon>Bacteria</taxon>
        <taxon>Bacillati</taxon>
        <taxon>Actinomycetota</taxon>
        <taxon>Actinomycetes</taxon>
        <taxon>Propionibacteriales</taxon>
        <taxon>Nocardioidaceae</taxon>
        <taxon>Aeromicrobium</taxon>
    </lineage>
</organism>
<dbReference type="EMBL" id="CP026952">
    <property type="protein sequence ID" value="AWB91192.1"/>
    <property type="molecule type" value="Genomic_DNA"/>
</dbReference>
<name>A0A2S0WIS6_9ACTN</name>
<accession>A0A5F2EXQ0</accession>
<protein>
    <submittedName>
        <fullName evidence="1">Uncharacterized protein</fullName>
    </submittedName>
</protein>
<dbReference type="OrthoDB" id="3746482at2"/>
<gene>
    <name evidence="1" type="ORF">C3E78_02555</name>
</gene>
<dbReference type="KEGG" id="aez:C3E78_02555"/>
<dbReference type="RefSeq" id="WP_108576838.1">
    <property type="nucleotide sequence ID" value="NZ_CP026952.1"/>
</dbReference>
<evidence type="ECO:0000313" key="2">
    <source>
        <dbReference type="Proteomes" id="UP000244384"/>
    </source>
</evidence>
<proteinExistence type="predicted"/>
<sequence>MPRLGSTLLSLALVGVITLAAYTDPWLLGVAVLLVQVLVAAAPGIRDASHASIPSPRVVPVVVASLVATVLTLEPDLLSGASGTSPGVVGASSTGMLSGILPAVAAAVFVALLAQMLRRDGRTHLVQSVGYAVMLSAVAALAAGWVGAVQSIDGPEVVAVAAAGVAGGLLAWALPIDRWVCLSLATLAGAGAGAAVAASVESSMTVYFGLIVGPAVALAAVLGQVVGRSIARGRTHASASWGFPGAMAVAFAGPIVYIGGQLLTMPNL</sequence>